<proteinExistence type="inferred from homology"/>
<evidence type="ECO:0000256" key="1">
    <source>
        <dbReference type="ARBA" id="ARBA00009995"/>
    </source>
</evidence>
<dbReference type="PANTHER" id="PTHR11926">
    <property type="entry name" value="GLUCOSYL/GLUCURONOSYL TRANSFERASES"/>
    <property type="match status" value="1"/>
</dbReference>
<dbReference type="Gene3D" id="3.40.50.2000">
    <property type="entry name" value="Glycogen Phosphorylase B"/>
    <property type="match status" value="3"/>
</dbReference>
<evidence type="ECO:0000256" key="2">
    <source>
        <dbReference type="ARBA" id="ARBA00022679"/>
    </source>
</evidence>
<accession>A0A7S4T7R3</accession>
<dbReference type="AlphaFoldDB" id="A0A7S4T7R3"/>
<dbReference type="GO" id="GO:0080044">
    <property type="term" value="F:quercetin 7-O-glucosyltransferase activity"/>
    <property type="evidence" value="ECO:0007669"/>
    <property type="project" value="TreeGrafter"/>
</dbReference>
<reference evidence="3" key="1">
    <citation type="submission" date="2021-01" db="EMBL/GenBank/DDBJ databases">
        <authorList>
            <person name="Corre E."/>
            <person name="Pelletier E."/>
            <person name="Niang G."/>
            <person name="Scheremetjew M."/>
            <person name="Finn R."/>
            <person name="Kale V."/>
            <person name="Holt S."/>
            <person name="Cochrane G."/>
            <person name="Meng A."/>
            <person name="Brown T."/>
            <person name="Cohen L."/>
        </authorList>
    </citation>
    <scope>NUCLEOTIDE SEQUENCE</scope>
    <source>
        <strain evidence="3">CCMP3105</strain>
    </source>
</reference>
<protein>
    <recommendedName>
        <fullName evidence="4">UDP-glycosyltransferases domain-containing protein</fullName>
    </recommendedName>
</protein>
<name>A0A7S4T7R3_9DINO</name>
<comment type="similarity">
    <text evidence="1">Belongs to the UDP-glycosyltransferase family.</text>
</comment>
<dbReference type="PANTHER" id="PTHR11926:SF774">
    <property type="entry name" value="UDP-GLYCOSYLTRANSFERASE 85A1-RELATED"/>
    <property type="match status" value="1"/>
</dbReference>
<organism evidence="3">
    <name type="scientific">Alexandrium monilatum</name>
    <dbReference type="NCBI Taxonomy" id="311494"/>
    <lineage>
        <taxon>Eukaryota</taxon>
        <taxon>Sar</taxon>
        <taxon>Alveolata</taxon>
        <taxon>Dinophyceae</taxon>
        <taxon>Gonyaulacales</taxon>
        <taxon>Pyrocystaceae</taxon>
        <taxon>Alexandrium</taxon>
    </lineage>
</organism>
<gene>
    <name evidence="3" type="ORF">AMON00008_LOCUS63864</name>
</gene>
<keyword evidence="2" id="KW-0808">Transferase</keyword>
<dbReference type="SUPFAM" id="SSF53756">
    <property type="entry name" value="UDP-Glycosyltransferase/glycogen phosphorylase"/>
    <property type="match status" value="1"/>
</dbReference>
<evidence type="ECO:0000313" key="3">
    <source>
        <dbReference type="EMBL" id="CAE4667561.1"/>
    </source>
</evidence>
<dbReference type="InterPro" id="IPR002213">
    <property type="entry name" value="UDP_glucos_trans"/>
</dbReference>
<dbReference type="GO" id="GO:0080043">
    <property type="term" value="F:quercetin 3-O-glucosyltransferase activity"/>
    <property type="evidence" value="ECO:0007669"/>
    <property type="project" value="TreeGrafter"/>
</dbReference>
<dbReference type="EMBL" id="HBNR01089059">
    <property type="protein sequence ID" value="CAE4667561.1"/>
    <property type="molecule type" value="Transcribed_RNA"/>
</dbReference>
<dbReference type="CDD" id="cd03784">
    <property type="entry name" value="GT1_Gtf-like"/>
    <property type="match status" value="1"/>
</dbReference>
<evidence type="ECO:0008006" key="4">
    <source>
        <dbReference type="Google" id="ProtNLM"/>
    </source>
</evidence>
<dbReference type="Pfam" id="PF00201">
    <property type="entry name" value="UDPGT"/>
    <property type="match status" value="1"/>
</dbReference>
<sequence length="500" mass="53266">MAATLSTLPHLLQSKSVAGKNVVRKEVQARADEPPVIALFNVAMVGHVNPTLSIVKQLVEQGCKVHYFLPPGEDARAAARESGATVEAYLVDDPQGFALEQCGDFSDCLVAQDRYAVWGLASTLHTGEYVLQRCQDLRVKLVVYDPMTPHGILVAKKLGVPGISVVTYPGVGCLAGLMGDEEKLARWAKLRRPIARQILERFDVDLNSELSSRGQWFSEDENLVTTSEALVAPLPEPGSVPWADEARERFPWVSVGCTASEAAPHITGPSKASGAATGTVGDSFPAEELRDAAARGARVVFAALGSMAVGLRWAEDLTGSSSGVLPEGTTGKAFCQHVWAVLFDVMRELGDGYHCVLCVGRQADALDFLPGEDDEQRLRHVPANVTVRAAVQQVAMLKGHADVFVTHAGFNSLQESLIAGVPLIALPQAVDQPDNARKIEASGWGRGFLRPMGVGPSELAAVVRELAREDSSCRAAVAAAGAGLCGGEVRAAERLLAWVR</sequence>